<name>A0AAV6I135_9ERIC</name>
<feature type="signal peptide" evidence="1">
    <location>
        <begin position="1"/>
        <end position="21"/>
    </location>
</feature>
<dbReference type="InterPro" id="IPR011042">
    <property type="entry name" value="6-blade_b-propeller_TolB-like"/>
</dbReference>
<keyword evidence="1" id="KW-0732">Signal</keyword>
<dbReference type="Proteomes" id="UP000823749">
    <property type="component" value="Chromosome 12"/>
</dbReference>
<dbReference type="PANTHER" id="PTHR13833:SF71">
    <property type="entry name" value="NHL DOMAIN-CONTAINING PROTEIN"/>
    <property type="match status" value="1"/>
</dbReference>
<dbReference type="SUPFAM" id="SSF101898">
    <property type="entry name" value="NHL repeat"/>
    <property type="match status" value="1"/>
</dbReference>
<proteinExistence type="predicted"/>
<gene>
    <name evidence="2" type="ORF">RHGRI_034442</name>
</gene>
<reference evidence="2" key="1">
    <citation type="submission" date="2020-08" db="EMBL/GenBank/DDBJ databases">
        <title>Plant Genome Project.</title>
        <authorList>
            <person name="Zhang R.-G."/>
        </authorList>
    </citation>
    <scope>NUCLEOTIDE SEQUENCE</scope>
    <source>
        <strain evidence="2">WSP0</strain>
        <tissue evidence="2">Leaf</tissue>
    </source>
</reference>
<sequence length="423" mass="46656">MAPLLSLLCALFLLLNFHASARLVFEEGYTVSTVLDGNKLNVNPHFILPRSDSSDFLVLDSEHRSEIKRLSGNGFGFSDGDLAAALFNKPKSFAVDLKGNVYVADKGNLAIRKISKSGVTTIAGGSKTPGHEDGPGRNASFSPDFELAFIPERCALMICDHGHKLVRQINLKSEDCARGSHSGILSLEDMIKSALAYLVPDYLPLPMSLKHLCLCTWILEHQIRHVNFGLAFGSGGLFRTLLGNRVCCSPISNFPCKQEGFNLTWKHYLMSQGRQTLMLCSDIRNAIVSSPLYPVLRSFIMLSLSQLSLMFRIKTVEPRVSQKTSVSLLDSDVVESKEITKSQMYDEQLKDLMTFDGAVEPPESADKIFEQGDDNGNRNHVMSEGHQSVDYMIYANIRGFEEQGKGVAGEALVISSSGLVKRR</sequence>
<organism evidence="2 3">
    <name type="scientific">Rhododendron griersonianum</name>
    <dbReference type="NCBI Taxonomy" id="479676"/>
    <lineage>
        <taxon>Eukaryota</taxon>
        <taxon>Viridiplantae</taxon>
        <taxon>Streptophyta</taxon>
        <taxon>Embryophyta</taxon>
        <taxon>Tracheophyta</taxon>
        <taxon>Spermatophyta</taxon>
        <taxon>Magnoliopsida</taxon>
        <taxon>eudicotyledons</taxon>
        <taxon>Gunneridae</taxon>
        <taxon>Pentapetalae</taxon>
        <taxon>asterids</taxon>
        <taxon>Ericales</taxon>
        <taxon>Ericaceae</taxon>
        <taxon>Ericoideae</taxon>
        <taxon>Rhodoreae</taxon>
        <taxon>Rhododendron</taxon>
    </lineage>
</organism>
<protein>
    <recommendedName>
        <fullName evidence="4">NHL repeat-containing protein</fullName>
    </recommendedName>
</protein>
<keyword evidence="3" id="KW-1185">Reference proteome</keyword>
<dbReference type="PANTHER" id="PTHR13833">
    <property type="match status" value="1"/>
</dbReference>
<evidence type="ECO:0008006" key="4">
    <source>
        <dbReference type="Google" id="ProtNLM"/>
    </source>
</evidence>
<accession>A0AAV6I135</accession>
<dbReference type="AlphaFoldDB" id="A0AAV6I135"/>
<evidence type="ECO:0000256" key="1">
    <source>
        <dbReference type="SAM" id="SignalP"/>
    </source>
</evidence>
<evidence type="ECO:0000313" key="3">
    <source>
        <dbReference type="Proteomes" id="UP000823749"/>
    </source>
</evidence>
<dbReference type="Gene3D" id="2.120.10.30">
    <property type="entry name" value="TolB, C-terminal domain"/>
    <property type="match status" value="1"/>
</dbReference>
<feature type="chain" id="PRO_5043775626" description="NHL repeat-containing protein" evidence="1">
    <location>
        <begin position="22"/>
        <end position="423"/>
    </location>
</feature>
<comment type="caution">
    <text evidence="2">The sequence shown here is derived from an EMBL/GenBank/DDBJ whole genome shotgun (WGS) entry which is preliminary data.</text>
</comment>
<dbReference type="EMBL" id="JACTNZ010000012">
    <property type="protein sequence ID" value="KAG5522258.1"/>
    <property type="molecule type" value="Genomic_DNA"/>
</dbReference>
<evidence type="ECO:0000313" key="2">
    <source>
        <dbReference type="EMBL" id="KAG5522258.1"/>
    </source>
</evidence>